<dbReference type="OrthoDB" id="6637755at2"/>
<dbReference type="EMBL" id="QGAC01000002">
    <property type="protein sequence ID" value="TKJ94575.1"/>
    <property type="molecule type" value="Genomic_DNA"/>
</dbReference>
<protein>
    <recommendedName>
        <fullName evidence="3">Lipoprotein</fullName>
    </recommendedName>
</protein>
<name>A0A4U3FMY2_9GAMM</name>
<accession>A0A4U3FMY2</accession>
<dbReference type="RefSeq" id="WP_137268708.1">
    <property type="nucleotide sequence ID" value="NZ_QGAC01000002.1"/>
</dbReference>
<dbReference type="AlphaFoldDB" id="A0A4U3FMY2"/>
<reference evidence="1 2" key="1">
    <citation type="journal article" date="2019" name="Sci. Rep.">
        <title>Differences in resource use lead to coexistence of seed-transmitted microbial populations.</title>
        <authorList>
            <person name="Torres-Cortes G."/>
            <person name="Garcia B.J."/>
            <person name="Compant S."/>
            <person name="Rezki S."/>
            <person name="Jones P."/>
            <person name="Preveaux A."/>
            <person name="Briand M."/>
            <person name="Roulet A."/>
            <person name="Bouchez O."/>
            <person name="Jacobson D."/>
            <person name="Barret M."/>
        </authorList>
    </citation>
    <scope>NUCLEOTIDE SEQUENCE [LARGE SCALE GENOMIC DNA]</scope>
    <source>
        <strain evidence="1 2">CFBP13511</strain>
    </source>
</reference>
<dbReference type="PROSITE" id="PS51257">
    <property type="entry name" value="PROKAR_LIPOPROTEIN"/>
    <property type="match status" value="1"/>
</dbReference>
<evidence type="ECO:0000313" key="1">
    <source>
        <dbReference type="EMBL" id="TKJ94575.1"/>
    </source>
</evidence>
<evidence type="ECO:0000313" key="2">
    <source>
        <dbReference type="Proteomes" id="UP000306393"/>
    </source>
</evidence>
<evidence type="ECO:0008006" key="3">
    <source>
        <dbReference type="Google" id="ProtNLM"/>
    </source>
</evidence>
<gene>
    <name evidence="1" type="ORF">EpCFBP13511_03245</name>
</gene>
<proteinExistence type="predicted"/>
<comment type="caution">
    <text evidence="1">The sequence shown here is derived from an EMBL/GenBank/DDBJ whole genome shotgun (WGS) entry which is preliminary data.</text>
</comment>
<organism evidence="1 2">
    <name type="scientific">Erwinia persicina</name>
    <dbReference type="NCBI Taxonomy" id="55211"/>
    <lineage>
        <taxon>Bacteria</taxon>
        <taxon>Pseudomonadati</taxon>
        <taxon>Pseudomonadota</taxon>
        <taxon>Gammaproteobacteria</taxon>
        <taxon>Enterobacterales</taxon>
        <taxon>Erwiniaceae</taxon>
        <taxon>Erwinia</taxon>
    </lineage>
</organism>
<dbReference type="Proteomes" id="UP000306393">
    <property type="component" value="Unassembled WGS sequence"/>
</dbReference>
<sequence>MKKFLMMGLACAMLSGCGQESATDKVLDFIKTKDINLLSKTKIAECKKENMKDIGFVDGNYLPTTNAYYSLSDYLYSKVKYEPISEKRDGDVTVVEIKGSFPKPIEDAKSFIFAENPSAKDKSELDNLNGLYQSGKLDHFDYTESVRTWIVLPDGIDPQLTNRQLQLCSE</sequence>